<protein>
    <submittedName>
        <fullName evidence="2">Uncharacterized protein</fullName>
    </submittedName>
</protein>
<comment type="caution">
    <text evidence="2">The sequence shown here is derived from an EMBL/GenBank/DDBJ whole genome shotgun (WGS) entry which is preliminary data.</text>
</comment>
<keyword evidence="1" id="KW-0472">Membrane</keyword>
<keyword evidence="1" id="KW-1133">Transmembrane helix</keyword>
<gene>
    <name evidence="2" type="ORF">V1478_001950</name>
</gene>
<evidence type="ECO:0000313" key="3">
    <source>
        <dbReference type="Proteomes" id="UP001607302"/>
    </source>
</evidence>
<keyword evidence="3" id="KW-1185">Reference proteome</keyword>
<dbReference type="AlphaFoldDB" id="A0ABD2BZ67"/>
<evidence type="ECO:0000256" key="1">
    <source>
        <dbReference type="SAM" id="Phobius"/>
    </source>
</evidence>
<reference evidence="2 3" key="1">
    <citation type="journal article" date="2024" name="Ann. Entomol. Soc. Am.">
        <title>Genomic analyses of the southern and eastern yellowjacket wasps (Hymenoptera: Vespidae) reveal evolutionary signatures of social life.</title>
        <authorList>
            <person name="Catto M.A."/>
            <person name="Caine P.B."/>
            <person name="Orr S.E."/>
            <person name="Hunt B.G."/>
            <person name="Goodisman M.A.D."/>
        </authorList>
    </citation>
    <scope>NUCLEOTIDE SEQUENCE [LARGE SCALE GENOMIC DNA]</scope>
    <source>
        <strain evidence="2">233</strain>
        <tissue evidence="2">Head and thorax</tissue>
    </source>
</reference>
<name>A0ABD2BZ67_VESSQ</name>
<keyword evidence="1" id="KW-0812">Transmembrane</keyword>
<feature type="transmembrane region" description="Helical" evidence="1">
    <location>
        <begin position="48"/>
        <end position="67"/>
    </location>
</feature>
<dbReference type="Proteomes" id="UP001607302">
    <property type="component" value="Unassembled WGS sequence"/>
</dbReference>
<organism evidence="2 3">
    <name type="scientific">Vespula squamosa</name>
    <name type="common">Southern yellow jacket</name>
    <name type="synonym">Wasp</name>
    <dbReference type="NCBI Taxonomy" id="30214"/>
    <lineage>
        <taxon>Eukaryota</taxon>
        <taxon>Metazoa</taxon>
        <taxon>Ecdysozoa</taxon>
        <taxon>Arthropoda</taxon>
        <taxon>Hexapoda</taxon>
        <taxon>Insecta</taxon>
        <taxon>Pterygota</taxon>
        <taxon>Neoptera</taxon>
        <taxon>Endopterygota</taxon>
        <taxon>Hymenoptera</taxon>
        <taxon>Apocrita</taxon>
        <taxon>Aculeata</taxon>
        <taxon>Vespoidea</taxon>
        <taxon>Vespidae</taxon>
        <taxon>Vespinae</taxon>
        <taxon>Vespula</taxon>
    </lineage>
</organism>
<accession>A0ABD2BZ67</accession>
<evidence type="ECO:0000313" key="2">
    <source>
        <dbReference type="EMBL" id="KAL2737864.1"/>
    </source>
</evidence>
<sequence length="78" mass="9478">MNNFRTKIANDYEMIKLMVNESERLHIKYECSTHAENHSLTTVLKVYIINYYLCIFTALMLSSDYLMRRHNFEMMFNQ</sequence>
<dbReference type="EMBL" id="JAUDFV010000027">
    <property type="protein sequence ID" value="KAL2737864.1"/>
    <property type="molecule type" value="Genomic_DNA"/>
</dbReference>
<proteinExistence type="predicted"/>